<organism evidence="2 3">
    <name type="scientific">Aquibium carbonis</name>
    <dbReference type="NCBI Taxonomy" id="2495581"/>
    <lineage>
        <taxon>Bacteria</taxon>
        <taxon>Pseudomonadati</taxon>
        <taxon>Pseudomonadota</taxon>
        <taxon>Alphaproteobacteria</taxon>
        <taxon>Hyphomicrobiales</taxon>
        <taxon>Phyllobacteriaceae</taxon>
        <taxon>Aquibium</taxon>
    </lineage>
</organism>
<protein>
    <submittedName>
        <fullName evidence="2">Phosphoadenosine phosphosulfate reductase</fullName>
    </submittedName>
</protein>
<evidence type="ECO:0000313" key="2">
    <source>
        <dbReference type="EMBL" id="RST85586.1"/>
    </source>
</evidence>
<dbReference type="Proteomes" id="UP000278398">
    <property type="component" value="Unassembled WGS sequence"/>
</dbReference>
<accession>A0A3S0A608</accession>
<dbReference type="InterPro" id="IPR014729">
    <property type="entry name" value="Rossmann-like_a/b/a_fold"/>
</dbReference>
<evidence type="ECO:0000313" key="3">
    <source>
        <dbReference type="Proteomes" id="UP000278398"/>
    </source>
</evidence>
<evidence type="ECO:0000259" key="1">
    <source>
        <dbReference type="Pfam" id="PF01507"/>
    </source>
</evidence>
<dbReference type="EMBL" id="RWKW01000053">
    <property type="protein sequence ID" value="RST85586.1"/>
    <property type="molecule type" value="Genomic_DNA"/>
</dbReference>
<dbReference type="PANTHER" id="PTHR43196:SF2">
    <property type="entry name" value="PHOSPHOADENOSINE PHOSPHOSULFATE REDUCTASE"/>
    <property type="match status" value="1"/>
</dbReference>
<reference evidence="2 3" key="1">
    <citation type="submission" date="2018-12" db="EMBL/GenBank/DDBJ databases">
        <title>Mesorhizobium carbonis sp. nov., isolated from coal mine water.</title>
        <authorList>
            <person name="Xin W."/>
            <person name="Xu Z."/>
            <person name="Xiang F."/>
            <person name="Zhang J."/>
            <person name="Xi L."/>
            <person name="Liu J."/>
        </authorList>
    </citation>
    <scope>NUCLEOTIDE SEQUENCE [LARGE SCALE GENOMIC DNA]</scope>
    <source>
        <strain evidence="2 3">B2.3</strain>
    </source>
</reference>
<sequence>MNVPRVTVHIEEQDTATAETLPVVNVSGGKDSTALYLWAIDRYGPDGFLPIFADTGHEHPVTLNYLRNLPNMAGGPPIVWVRADFADRLARKELEPTGEPFLDMARYKGRFPSTKAQFCTEHLKLAPIRAYLAEHHANQDWLILTGIRRGESKRRAAYPRDEWHTYFDCWTSRPLLDWSTADVFAFLKAKGVPPNPLYAAGAGRVGCYPCIHASKAELASLPEWAWQKLADWEATLGRTWFPPGTVPGVGIPTIAQVREWCRTTRGGWQFPLFDEDAKDVPSCMSTWGICE</sequence>
<dbReference type="GO" id="GO:0003824">
    <property type="term" value="F:catalytic activity"/>
    <property type="evidence" value="ECO:0007669"/>
    <property type="project" value="InterPro"/>
</dbReference>
<dbReference type="Gene3D" id="3.40.50.620">
    <property type="entry name" value="HUPs"/>
    <property type="match status" value="1"/>
</dbReference>
<dbReference type="AlphaFoldDB" id="A0A3S0A608"/>
<dbReference type="Pfam" id="PF01507">
    <property type="entry name" value="PAPS_reduct"/>
    <property type="match status" value="1"/>
</dbReference>
<feature type="domain" description="Phosphoadenosine phosphosulphate reductase" evidence="1">
    <location>
        <begin position="22"/>
        <end position="212"/>
    </location>
</feature>
<name>A0A3S0A608_9HYPH</name>
<dbReference type="RefSeq" id="WP_126700727.1">
    <property type="nucleotide sequence ID" value="NZ_RWKW01000053.1"/>
</dbReference>
<gene>
    <name evidence="2" type="ORF">EJC49_14885</name>
</gene>
<dbReference type="OrthoDB" id="9774475at2"/>
<dbReference type="InterPro" id="IPR002500">
    <property type="entry name" value="PAPS_reduct_dom"/>
</dbReference>
<dbReference type="SUPFAM" id="SSF52402">
    <property type="entry name" value="Adenine nucleotide alpha hydrolases-like"/>
    <property type="match status" value="1"/>
</dbReference>
<proteinExistence type="predicted"/>
<dbReference type="InterPro" id="IPR050128">
    <property type="entry name" value="Sulfate_adenylyltrnsfr_sub2"/>
</dbReference>
<dbReference type="PANTHER" id="PTHR43196">
    <property type="entry name" value="SULFATE ADENYLYLTRANSFERASE SUBUNIT 2"/>
    <property type="match status" value="1"/>
</dbReference>
<comment type="caution">
    <text evidence="2">The sequence shown here is derived from an EMBL/GenBank/DDBJ whole genome shotgun (WGS) entry which is preliminary data.</text>
</comment>
<keyword evidence="3" id="KW-1185">Reference proteome</keyword>